<dbReference type="SMART" id="SM00506">
    <property type="entry name" value="A1pp"/>
    <property type="match status" value="1"/>
</dbReference>
<sequence>MEFDVVQGDIAAQSADALVNAAGTSLEMGSGVAGALRRGAGEEINEEATAKGPVDLGEVAVTDAYDLDADYVIHAAAMPHYGVHETPSESRELTRTEGSGADGRATEESIRDATRNALEKADDLRCRSIALPALGCGVAGFDLAEGAALIAEEIRDYEPETVAEVRFIAYADEEYETIRAATATGDSPAPTDGSESDR</sequence>
<dbReference type="RefSeq" id="WP_174680215.1">
    <property type="nucleotide sequence ID" value="NZ_JABUQZ010000001.1"/>
</dbReference>
<proteinExistence type="predicted"/>
<dbReference type="Gene3D" id="3.40.220.10">
    <property type="entry name" value="Leucine Aminopeptidase, subunit E, domain 1"/>
    <property type="match status" value="1"/>
</dbReference>
<name>A0ABX2L7T2_9EURY</name>
<dbReference type="PROSITE" id="PS51154">
    <property type="entry name" value="MACRO"/>
    <property type="match status" value="1"/>
</dbReference>
<dbReference type="PANTHER" id="PTHR11106:SF111">
    <property type="entry name" value="MACRO DOMAIN-CONTAINING PROTEIN"/>
    <property type="match status" value="1"/>
</dbReference>
<gene>
    <name evidence="3" type="ORF">HTZ84_08125</name>
</gene>
<feature type="region of interest" description="Disordered" evidence="1">
    <location>
        <begin position="179"/>
        <end position="198"/>
    </location>
</feature>
<protein>
    <submittedName>
        <fullName evidence="3">Macro domain-containing protein</fullName>
    </submittedName>
</protein>
<dbReference type="Proteomes" id="UP001016761">
    <property type="component" value="Unassembled WGS sequence"/>
</dbReference>
<reference evidence="3 4" key="1">
    <citation type="submission" date="2020-06" db="EMBL/GenBank/DDBJ databases">
        <title>Haloterrigena sp. nov., an extremely halophilic archaeon isolated from a saline sediment.</title>
        <authorList>
            <person name="Liu B.-B."/>
        </authorList>
    </citation>
    <scope>NUCLEOTIDE SEQUENCE [LARGE SCALE GENOMIC DNA]</scope>
    <source>
        <strain evidence="3 4">SYSU A558-1</strain>
    </source>
</reference>
<organism evidence="3 4">
    <name type="scientific">Haloterrigena gelatinilytica</name>
    <dbReference type="NCBI Taxonomy" id="2741724"/>
    <lineage>
        <taxon>Archaea</taxon>
        <taxon>Methanobacteriati</taxon>
        <taxon>Methanobacteriota</taxon>
        <taxon>Stenosarchaea group</taxon>
        <taxon>Halobacteria</taxon>
        <taxon>Halobacteriales</taxon>
        <taxon>Natrialbaceae</taxon>
        <taxon>Haloterrigena</taxon>
    </lineage>
</organism>
<dbReference type="PANTHER" id="PTHR11106">
    <property type="entry name" value="GANGLIOSIDE INDUCED DIFFERENTIATION ASSOCIATED PROTEIN 2-RELATED"/>
    <property type="match status" value="1"/>
</dbReference>
<dbReference type="InterPro" id="IPR002589">
    <property type="entry name" value="Macro_dom"/>
</dbReference>
<feature type="domain" description="Macro" evidence="2">
    <location>
        <begin position="1"/>
        <end position="186"/>
    </location>
</feature>
<dbReference type="EMBL" id="JABUQZ010000001">
    <property type="protein sequence ID" value="NUC72277.1"/>
    <property type="molecule type" value="Genomic_DNA"/>
</dbReference>
<comment type="caution">
    <text evidence="3">The sequence shown here is derived from an EMBL/GenBank/DDBJ whole genome shotgun (WGS) entry which is preliminary data.</text>
</comment>
<dbReference type="SUPFAM" id="SSF52949">
    <property type="entry name" value="Macro domain-like"/>
    <property type="match status" value="1"/>
</dbReference>
<dbReference type="Pfam" id="PF01661">
    <property type="entry name" value="Macro"/>
    <property type="match status" value="1"/>
</dbReference>
<accession>A0ABX2L7T2</accession>
<keyword evidence="4" id="KW-1185">Reference proteome</keyword>
<evidence type="ECO:0000256" key="1">
    <source>
        <dbReference type="SAM" id="MobiDB-lite"/>
    </source>
</evidence>
<evidence type="ECO:0000259" key="2">
    <source>
        <dbReference type="PROSITE" id="PS51154"/>
    </source>
</evidence>
<evidence type="ECO:0000313" key="3">
    <source>
        <dbReference type="EMBL" id="NUC72277.1"/>
    </source>
</evidence>
<feature type="region of interest" description="Disordered" evidence="1">
    <location>
        <begin position="83"/>
        <end position="110"/>
    </location>
</feature>
<dbReference type="InterPro" id="IPR043472">
    <property type="entry name" value="Macro_dom-like"/>
</dbReference>
<feature type="compositionally biased region" description="Basic and acidic residues" evidence="1">
    <location>
        <begin position="83"/>
        <end position="95"/>
    </location>
</feature>
<evidence type="ECO:0000313" key="4">
    <source>
        <dbReference type="Proteomes" id="UP001016761"/>
    </source>
</evidence>